<dbReference type="InterPro" id="IPR027417">
    <property type="entry name" value="P-loop_NTPase"/>
</dbReference>
<protein>
    <submittedName>
        <fullName evidence="1">P-loop containing nucleoside triphosphate hydrolase</fullName>
    </submittedName>
</protein>
<gene>
    <name evidence="1" type="ORF">TorRG33x02_186320</name>
</gene>
<dbReference type="SUPFAM" id="SSF52540">
    <property type="entry name" value="P-loop containing nucleoside triphosphate hydrolases"/>
    <property type="match status" value="1"/>
</dbReference>
<proteinExistence type="predicted"/>
<evidence type="ECO:0000313" key="1">
    <source>
        <dbReference type="EMBL" id="PON85630.1"/>
    </source>
</evidence>
<dbReference type="AlphaFoldDB" id="A0A2P5EJA3"/>
<accession>A0A2P5EJA3</accession>
<sequence length="67" mass="7109">MKKPKLVFHRDKVFELEDISDDNQSSPSVGSHGAEAILILDLKSTADVSLVGMPNAGKSTLPDAISS</sequence>
<dbReference type="EMBL" id="JXTC01000145">
    <property type="protein sequence ID" value="PON85630.1"/>
    <property type="molecule type" value="Genomic_DNA"/>
</dbReference>
<dbReference type="Gene3D" id="3.40.50.300">
    <property type="entry name" value="P-loop containing nucleotide triphosphate hydrolases"/>
    <property type="match status" value="1"/>
</dbReference>
<organism evidence="1 2">
    <name type="scientific">Trema orientale</name>
    <name type="common">Charcoal tree</name>
    <name type="synonym">Celtis orientalis</name>
    <dbReference type="NCBI Taxonomy" id="63057"/>
    <lineage>
        <taxon>Eukaryota</taxon>
        <taxon>Viridiplantae</taxon>
        <taxon>Streptophyta</taxon>
        <taxon>Embryophyta</taxon>
        <taxon>Tracheophyta</taxon>
        <taxon>Spermatophyta</taxon>
        <taxon>Magnoliopsida</taxon>
        <taxon>eudicotyledons</taxon>
        <taxon>Gunneridae</taxon>
        <taxon>Pentapetalae</taxon>
        <taxon>rosids</taxon>
        <taxon>fabids</taxon>
        <taxon>Rosales</taxon>
        <taxon>Cannabaceae</taxon>
        <taxon>Trema</taxon>
    </lineage>
</organism>
<keyword evidence="2" id="KW-1185">Reference proteome</keyword>
<dbReference type="Proteomes" id="UP000237000">
    <property type="component" value="Unassembled WGS sequence"/>
</dbReference>
<keyword evidence="1" id="KW-0378">Hydrolase</keyword>
<evidence type="ECO:0000313" key="2">
    <source>
        <dbReference type="Proteomes" id="UP000237000"/>
    </source>
</evidence>
<dbReference type="InParanoid" id="A0A2P5EJA3"/>
<dbReference type="STRING" id="63057.A0A2P5EJA3"/>
<reference evidence="2" key="1">
    <citation type="submission" date="2016-06" db="EMBL/GenBank/DDBJ databases">
        <title>Parallel loss of symbiosis genes in relatives of nitrogen-fixing non-legume Parasponia.</title>
        <authorList>
            <person name="Van Velzen R."/>
            <person name="Holmer R."/>
            <person name="Bu F."/>
            <person name="Rutten L."/>
            <person name="Van Zeijl A."/>
            <person name="Liu W."/>
            <person name="Santuari L."/>
            <person name="Cao Q."/>
            <person name="Sharma T."/>
            <person name="Shen D."/>
            <person name="Roswanjaya Y."/>
            <person name="Wardhani T."/>
            <person name="Kalhor M.S."/>
            <person name="Jansen J."/>
            <person name="Van den Hoogen J."/>
            <person name="Gungor B."/>
            <person name="Hartog M."/>
            <person name="Hontelez J."/>
            <person name="Verver J."/>
            <person name="Yang W.-C."/>
            <person name="Schijlen E."/>
            <person name="Repin R."/>
            <person name="Schilthuizen M."/>
            <person name="Schranz E."/>
            <person name="Heidstra R."/>
            <person name="Miyata K."/>
            <person name="Fedorova E."/>
            <person name="Kohlen W."/>
            <person name="Bisseling T."/>
            <person name="Smit S."/>
            <person name="Geurts R."/>
        </authorList>
    </citation>
    <scope>NUCLEOTIDE SEQUENCE [LARGE SCALE GENOMIC DNA]</scope>
    <source>
        <strain evidence="2">cv. RG33-2</strain>
    </source>
</reference>
<comment type="caution">
    <text evidence="1">The sequence shown here is derived from an EMBL/GenBank/DDBJ whole genome shotgun (WGS) entry which is preliminary data.</text>
</comment>
<name>A0A2P5EJA3_TREOI</name>
<dbReference type="OrthoDB" id="347018at2759"/>
<dbReference type="GO" id="GO:0016787">
    <property type="term" value="F:hydrolase activity"/>
    <property type="evidence" value="ECO:0007669"/>
    <property type="project" value="UniProtKB-KW"/>
</dbReference>